<dbReference type="EMBL" id="BMDW01000027">
    <property type="protein sequence ID" value="GGA59857.1"/>
    <property type="molecule type" value="Genomic_DNA"/>
</dbReference>
<evidence type="ECO:0000256" key="1">
    <source>
        <dbReference type="SAM" id="Phobius"/>
    </source>
</evidence>
<keyword evidence="1" id="KW-0812">Transmembrane</keyword>
<keyword evidence="3" id="KW-1185">Reference proteome</keyword>
<organism evidence="2 3">
    <name type="scientific">Sphingomonas psychrolutea</name>
    <dbReference type="NCBI Taxonomy" id="1259676"/>
    <lineage>
        <taxon>Bacteria</taxon>
        <taxon>Pseudomonadati</taxon>
        <taxon>Pseudomonadota</taxon>
        <taxon>Alphaproteobacteria</taxon>
        <taxon>Sphingomonadales</taxon>
        <taxon>Sphingomonadaceae</taxon>
        <taxon>Sphingomonas</taxon>
    </lineage>
</organism>
<dbReference type="Proteomes" id="UP000618591">
    <property type="component" value="Unassembled WGS sequence"/>
</dbReference>
<feature type="transmembrane region" description="Helical" evidence="1">
    <location>
        <begin position="71"/>
        <end position="95"/>
    </location>
</feature>
<comment type="caution">
    <text evidence="2">The sequence shown here is derived from an EMBL/GenBank/DDBJ whole genome shotgun (WGS) entry which is preliminary data.</text>
</comment>
<sequence length="130" mass="13513">MTTFTARQIAILIVFGALLWFGAALLIRALEPLGALRGSGVALFYAALIPGTYPFILLARKIGRLQPGQTLIAVVIATTTASFLDGTALMVYPALYGADRGGAGAAILWGVGVGLALALVMDRPKRGNGR</sequence>
<proteinExistence type="predicted"/>
<keyword evidence="1" id="KW-0472">Membrane</keyword>
<feature type="transmembrane region" description="Helical" evidence="1">
    <location>
        <begin position="101"/>
        <end position="121"/>
    </location>
</feature>
<feature type="transmembrane region" description="Helical" evidence="1">
    <location>
        <begin position="42"/>
        <end position="59"/>
    </location>
</feature>
<dbReference type="RefSeq" id="WP_188449410.1">
    <property type="nucleotide sequence ID" value="NZ_BMDW01000027.1"/>
</dbReference>
<accession>A0ABQ1H734</accession>
<evidence type="ECO:0000313" key="2">
    <source>
        <dbReference type="EMBL" id="GGA59857.1"/>
    </source>
</evidence>
<reference evidence="3" key="1">
    <citation type="journal article" date="2019" name="Int. J. Syst. Evol. Microbiol.">
        <title>The Global Catalogue of Microorganisms (GCM) 10K type strain sequencing project: providing services to taxonomists for standard genome sequencing and annotation.</title>
        <authorList>
            <consortium name="The Broad Institute Genomics Platform"/>
            <consortium name="The Broad Institute Genome Sequencing Center for Infectious Disease"/>
            <person name="Wu L."/>
            <person name="Ma J."/>
        </authorList>
    </citation>
    <scope>NUCLEOTIDE SEQUENCE [LARGE SCALE GENOMIC DNA]</scope>
    <source>
        <strain evidence="3">CGMCC 1.10106</strain>
    </source>
</reference>
<gene>
    <name evidence="2" type="ORF">GCM10011395_32730</name>
</gene>
<feature type="transmembrane region" description="Helical" evidence="1">
    <location>
        <begin position="9"/>
        <end position="30"/>
    </location>
</feature>
<evidence type="ECO:0000313" key="3">
    <source>
        <dbReference type="Proteomes" id="UP000618591"/>
    </source>
</evidence>
<keyword evidence="1" id="KW-1133">Transmembrane helix</keyword>
<protein>
    <submittedName>
        <fullName evidence="2">Uncharacterized protein</fullName>
    </submittedName>
</protein>
<name>A0ABQ1H734_9SPHN</name>